<protein>
    <recommendedName>
        <fullName evidence="3">SHOCT domain-containing protein</fullName>
    </recommendedName>
</protein>
<dbReference type="OrthoDB" id="3699028at2"/>
<name>A0A1Q8CVH2_9PSEU</name>
<evidence type="ECO:0008006" key="3">
    <source>
        <dbReference type="Google" id="ProtNLM"/>
    </source>
</evidence>
<evidence type="ECO:0000313" key="2">
    <source>
        <dbReference type="Proteomes" id="UP000185596"/>
    </source>
</evidence>
<dbReference type="EMBL" id="MSIE01000008">
    <property type="protein sequence ID" value="OLF18349.1"/>
    <property type="molecule type" value="Genomic_DNA"/>
</dbReference>
<reference evidence="1 2" key="1">
    <citation type="submission" date="2016-12" db="EMBL/GenBank/DDBJ databases">
        <title>The draft genome sequence of Actinophytocola sp. 11-183.</title>
        <authorList>
            <person name="Wang W."/>
            <person name="Yuan L."/>
        </authorList>
    </citation>
    <scope>NUCLEOTIDE SEQUENCE [LARGE SCALE GENOMIC DNA]</scope>
    <source>
        <strain evidence="1 2">11-183</strain>
    </source>
</reference>
<proteinExistence type="predicted"/>
<dbReference type="AlphaFoldDB" id="A0A1Q8CVH2"/>
<dbReference type="STRING" id="1912961.BU204_07370"/>
<evidence type="ECO:0000313" key="1">
    <source>
        <dbReference type="EMBL" id="OLF18349.1"/>
    </source>
</evidence>
<gene>
    <name evidence="1" type="ORF">BU204_07370</name>
</gene>
<dbReference type="RefSeq" id="WP_075124784.1">
    <property type="nucleotide sequence ID" value="NZ_MSIE01000008.1"/>
</dbReference>
<comment type="caution">
    <text evidence="1">The sequence shown here is derived from an EMBL/GenBank/DDBJ whole genome shotgun (WGS) entry which is preliminary data.</text>
</comment>
<accession>A0A1Q8CVH2</accession>
<organism evidence="1 2">
    <name type="scientific">Actinophytocola xanthii</name>
    <dbReference type="NCBI Taxonomy" id="1912961"/>
    <lineage>
        <taxon>Bacteria</taxon>
        <taxon>Bacillati</taxon>
        <taxon>Actinomycetota</taxon>
        <taxon>Actinomycetes</taxon>
        <taxon>Pseudonocardiales</taxon>
        <taxon>Pseudonocardiaceae</taxon>
    </lineage>
</organism>
<sequence length="96" mass="10877">MGWQDRFRELGEELTSGRITTDEYRRRSAEILAEADRESEREAERKRVHIPRSAAWEAPSGEMTQLVGARDDTTLVKLASEGGSAESRDEPEGREN</sequence>
<keyword evidence="2" id="KW-1185">Reference proteome</keyword>
<dbReference type="Proteomes" id="UP000185596">
    <property type="component" value="Unassembled WGS sequence"/>
</dbReference>